<name>A0A7S4A5P5_9STRA</name>
<feature type="compositionally biased region" description="Basic residues" evidence="1">
    <location>
        <begin position="265"/>
        <end position="274"/>
    </location>
</feature>
<sequence length="509" mass="57191">MASIMEEPEKPPFAKTGKTSRHALARVLVTRPSLVGEQQLDRDTTALAWADKLLAPKTSHQKDIQEQAWAHRDKVWRDYESACIAYKKKMTEDGQRPRRGQDPEILAKKEAEAARRKKAEDEEEARLEAKRKTQAARVEDHIEKHDAFILNTKTKTIKCRAGKLKERTLPDNPENRRLFEASVAASGRGRLQDLAAAAKKRKQTGQSAPKPRPYAVLASPSQDAPPPVMKKARALKKGGRAALKQLTQDPAEAARPAQQEAPTRKAPKRRKTPAPRKASTSLKKRVPSWLQGFRELAVVNRFSVPFELQQLFENDMRSCYRERAHFLTKPTGKLEPIFLETDAAYAGFIGAMGLPDFVAPQITVPMHPAQWIGANDGSQDECRVIWRRVMRAYEADRTLDLDDLFNEEAWKCDFGDTALSALHGYAFGAEDLADYRDAWRFHVILDDGGASCSESVVLWPTPLVELFKGESDFEGLERYIGPARLGHIKVLITNATRAKASRQKACLEK</sequence>
<dbReference type="EMBL" id="HBIW01023039">
    <property type="protein sequence ID" value="CAE0704433.1"/>
    <property type="molecule type" value="Transcribed_RNA"/>
</dbReference>
<evidence type="ECO:0000313" key="3">
    <source>
        <dbReference type="EMBL" id="CAH0373923.1"/>
    </source>
</evidence>
<keyword evidence="4" id="KW-1185">Reference proteome</keyword>
<evidence type="ECO:0000313" key="2">
    <source>
        <dbReference type="EMBL" id="CAE0704433.1"/>
    </source>
</evidence>
<dbReference type="EMBL" id="CAKKNE010000004">
    <property type="protein sequence ID" value="CAH0373923.1"/>
    <property type="molecule type" value="Genomic_DNA"/>
</dbReference>
<gene>
    <name evidence="2" type="ORF">PCAL00307_LOCUS19881</name>
    <name evidence="3" type="ORF">PECAL_4P11720</name>
</gene>
<reference evidence="3" key="2">
    <citation type="submission" date="2021-11" db="EMBL/GenBank/DDBJ databases">
        <authorList>
            <consortium name="Genoscope - CEA"/>
            <person name="William W."/>
        </authorList>
    </citation>
    <scope>NUCLEOTIDE SEQUENCE</scope>
</reference>
<feature type="region of interest" description="Disordered" evidence="1">
    <location>
        <begin position="90"/>
        <end position="138"/>
    </location>
</feature>
<evidence type="ECO:0000313" key="4">
    <source>
        <dbReference type="Proteomes" id="UP000789595"/>
    </source>
</evidence>
<feature type="compositionally biased region" description="Low complexity" evidence="1">
    <location>
        <begin position="240"/>
        <end position="261"/>
    </location>
</feature>
<accession>A0A7S4A5P5</accession>
<dbReference type="Proteomes" id="UP000789595">
    <property type="component" value="Unassembled WGS sequence"/>
</dbReference>
<reference evidence="2" key="1">
    <citation type="submission" date="2021-01" db="EMBL/GenBank/DDBJ databases">
        <authorList>
            <person name="Corre E."/>
            <person name="Pelletier E."/>
            <person name="Niang G."/>
            <person name="Scheremetjew M."/>
            <person name="Finn R."/>
            <person name="Kale V."/>
            <person name="Holt S."/>
            <person name="Cochrane G."/>
            <person name="Meng A."/>
            <person name="Brown T."/>
            <person name="Cohen L."/>
        </authorList>
    </citation>
    <scope>NUCLEOTIDE SEQUENCE</scope>
    <source>
        <strain evidence="2">CCMP1756</strain>
    </source>
</reference>
<evidence type="ECO:0000256" key="1">
    <source>
        <dbReference type="SAM" id="MobiDB-lite"/>
    </source>
</evidence>
<protein>
    <submittedName>
        <fullName evidence="2">Uncharacterized protein</fullName>
    </submittedName>
</protein>
<feature type="compositionally biased region" description="Basic residues" evidence="1">
    <location>
        <begin position="230"/>
        <end position="239"/>
    </location>
</feature>
<feature type="region of interest" description="Disordered" evidence="1">
    <location>
        <begin position="195"/>
        <end position="284"/>
    </location>
</feature>
<proteinExistence type="predicted"/>
<organism evidence="2">
    <name type="scientific">Pelagomonas calceolata</name>
    <dbReference type="NCBI Taxonomy" id="35677"/>
    <lineage>
        <taxon>Eukaryota</taxon>
        <taxon>Sar</taxon>
        <taxon>Stramenopiles</taxon>
        <taxon>Ochrophyta</taxon>
        <taxon>Pelagophyceae</taxon>
        <taxon>Pelagomonadales</taxon>
        <taxon>Pelagomonadaceae</taxon>
        <taxon>Pelagomonas</taxon>
    </lineage>
</organism>
<dbReference type="AlphaFoldDB" id="A0A7S4A5P5"/>
<feature type="region of interest" description="Disordered" evidence="1">
    <location>
        <begin position="1"/>
        <end position="20"/>
    </location>
</feature>